<evidence type="ECO:0000256" key="1">
    <source>
        <dbReference type="SAM" id="MobiDB-lite"/>
    </source>
</evidence>
<name>A0ABD0VMW0_DENTH</name>
<feature type="compositionally biased region" description="Basic residues" evidence="1">
    <location>
        <begin position="163"/>
        <end position="172"/>
    </location>
</feature>
<proteinExistence type="predicted"/>
<dbReference type="Proteomes" id="UP001552299">
    <property type="component" value="Unassembled WGS sequence"/>
</dbReference>
<evidence type="ECO:0000313" key="3">
    <source>
        <dbReference type="Proteomes" id="UP001552299"/>
    </source>
</evidence>
<feature type="compositionally biased region" description="Basic and acidic residues" evidence="1">
    <location>
        <begin position="186"/>
        <end position="196"/>
    </location>
</feature>
<feature type="region of interest" description="Disordered" evidence="1">
    <location>
        <begin position="78"/>
        <end position="227"/>
    </location>
</feature>
<reference evidence="2 3" key="1">
    <citation type="journal article" date="2024" name="Plant Biotechnol. J.">
        <title>Dendrobium thyrsiflorum genome and its molecular insights into genes involved in important horticultural traits.</title>
        <authorList>
            <person name="Chen B."/>
            <person name="Wang J.Y."/>
            <person name="Zheng P.J."/>
            <person name="Li K.L."/>
            <person name="Liang Y.M."/>
            <person name="Chen X.F."/>
            <person name="Zhang C."/>
            <person name="Zhao X."/>
            <person name="He X."/>
            <person name="Zhang G.Q."/>
            <person name="Liu Z.J."/>
            <person name="Xu Q."/>
        </authorList>
    </citation>
    <scope>NUCLEOTIDE SEQUENCE [LARGE SCALE GENOMIC DNA]</scope>
    <source>
        <strain evidence="2">GZMU011</strain>
    </source>
</reference>
<feature type="compositionally biased region" description="Basic residues" evidence="1">
    <location>
        <begin position="197"/>
        <end position="210"/>
    </location>
</feature>
<protein>
    <submittedName>
        <fullName evidence="2">Uncharacterized protein</fullName>
    </submittedName>
</protein>
<gene>
    <name evidence="2" type="ORF">M5K25_004689</name>
</gene>
<keyword evidence="3" id="KW-1185">Reference proteome</keyword>
<feature type="compositionally biased region" description="Basic and acidic residues" evidence="1">
    <location>
        <begin position="90"/>
        <end position="104"/>
    </location>
</feature>
<dbReference type="EMBL" id="JANQDX010000005">
    <property type="protein sequence ID" value="KAL0923902.1"/>
    <property type="molecule type" value="Genomic_DNA"/>
</dbReference>
<feature type="compositionally biased region" description="Basic and acidic residues" evidence="1">
    <location>
        <begin position="217"/>
        <end position="227"/>
    </location>
</feature>
<organism evidence="2 3">
    <name type="scientific">Dendrobium thyrsiflorum</name>
    <name type="common">Pinecone-like raceme dendrobium</name>
    <name type="synonym">Orchid</name>
    <dbReference type="NCBI Taxonomy" id="117978"/>
    <lineage>
        <taxon>Eukaryota</taxon>
        <taxon>Viridiplantae</taxon>
        <taxon>Streptophyta</taxon>
        <taxon>Embryophyta</taxon>
        <taxon>Tracheophyta</taxon>
        <taxon>Spermatophyta</taxon>
        <taxon>Magnoliopsida</taxon>
        <taxon>Liliopsida</taxon>
        <taxon>Asparagales</taxon>
        <taxon>Orchidaceae</taxon>
        <taxon>Epidendroideae</taxon>
        <taxon>Malaxideae</taxon>
        <taxon>Dendrobiinae</taxon>
        <taxon>Dendrobium</taxon>
    </lineage>
</organism>
<dbReference type="AlphaFoldDB" id="A0ABD0VMW0"/>
<feature type="region of interest" description="Disordered" evidence="1">
    <location>
        <begin position="1"/>
        <end position="38"/>
    </location>
</feature>
<feature type="compositionally biased region" description="Basic and acidic residues" evidence="1">
    <location>
        <begin position="122"/>
        <end position="132"/>
    </location>
</feature>
<evidence type="ECO:0000313" key="2">
    <source>
        <dbReference type="EMBL" id="KAL0923902.1"/>
    </source>
</evidence>
<accession>A0ABD0VMW0</accession>
<comment type="caution">
    <text evidence="2">The sequence shown here is derived from an EMBL/GenBank/DDBJ whole genome shotgun (WGS) entry which is preliminary data.</text>
</comment>
<sequence length="265" mass="30335">MRRRQGHMAERNTPDETTAADGASIPTRLSSSGPRWRRRSADCIHLNESAAAAERSIFRGNERTPLINPRYLISRVVPQRAYSTTSTSNPKERKNPNLKEEKTGRTRVVPRGAYSTTSTSNPKERKNPNLKEKKTRRTRVVPRGAYSTTSTSNPKERKNPNLKAKKTRRTRVVPRGAYSTTSTSNPKERKNPNLKEKKTRRSRWCHKGRTPRLGGSKPKERKHDDSHLSLRKRKWMISWEGSIASQRLGQELKVGFDFEIGIKII</sequence>